<evidence type="ECO:0000256" key="1">
    <source>
        <dbReference type="SAM" id="MobiDB-lite"/>
    </source>
</evidence>
<organism evidence="2 3">
    <name type="scientific">Achromobacter spanius</name>
    <dbReference type="NCBI Taxonomy" id="217203"/>
    <lineage>
        <taxon>Bacteria</taxon>
        <taxon>Pseudomonadati</taxon>
        <taxon>Pseudomonadota</taxon>
        <taxon>Betaproteobacteria</taxon>
        <taxon>Burkholderiales</taxon>
        <taxon>Alcaligenaceae</taxon>
        <taxon>Achromobacter</taxon>
    </lineage>
</organism>
<evidence type="ECO:0000313" key="2">
    <source>
        <dbReference type="EMBL" id="KNE23868.1"/>
    </source>
</evidence>
<feature type="compositionally biased region" description="Basic residues" evidence="1">
    <location>
        <begin position="40"/>
        <end position="49"/>
    </location>
</feature>
<dbReference type="EMBL" id="LGVG01000054">
    <property type="protein sequence ID" value="KNE23868.1"/>
    <property type="molecule type" value="Genomic_DNA"/>
</dbReference>
<name>A0AAW3HW44_9BURK</name>
<evidence type="ECO:0000313" key="3">
    <source>
        <dbReference type="Proteomes" id="UP000037511"/>
    </source>
</evidence>
<accession>A0AAW3HW44</accession>
<gene>
    <name evidence="2" type="ORF">AFM18_26470</name>
</gene>
<feature type="region of interest" description="Disordered" evidence="1">
    <location>
        <begin position="1"/>
        <end position="20"/>
    </location>
</feature>
<dbReference type="InterPro" id="IPR010774">
    <property type="entry name" value="YbcO"/>
</dbReference>
<dbReference type="Gene3D" id="3.30.50.20">
    <property type="entry name" value="prophage-derive protein ybcO"/>
    <property type="match status" value="1"/>
</dbReference>
<evidence type="ECO:0008006" key="4">
    <source>
        <dbReference type="Google" id="ProtNLM"/>
    </source>
</evidence>
<dbReference type="Proteomes" id="UP000037511">
    <property type="component" value="Unassembled WGS sequence"/>
</dbReference>
<reference evidence="2 3" key="1">
    <citation type="submission" date="2015-07" db="EMBL/GenBank/DDBJ databases">
        <title>Draft genome of Achromobacter spanius.</title>
        <authorList>
            <person name="Wang X."/>
        </authorList>
    </citation>
    <scope>NUCLEOTIDE SEQUENCE [LARGE SCALE GENOMIC DNA]</scope>
    <source>
        <strain evidence="2 3">CGMCC9173</strain>
    </source>
</reference>
<dbReference type="AlphaFoldDB" id="A0AAW3HW44"/>
<comment type="caution">
    <text evidence="2">The sequence shown here is derived from an EMBL/GenBank/DDBJ whole genome shotgun (WGS) entry which is preliminary data.</text>
</comment>
<dbReference type="Pfam" id="PF07102">
    <property type="entry name" value="YbcO"/>
    <property type="match status" value="1"/>
</dbReference>
<feature type="region of interest" description="Disordered" evidence="1">
    <location>
        <begin position="26"/>
        <end position="49"/>
    </location>
</feature>
<sequence length="166" mass="18635">MSLMRRTPFKNKTPMKRSATPMMRAAPIRTTPMPPPRAAMKARKKGKKPPKTIYRNQALLDLAEGEECLLRVPGYCQNDKETTVACHSNRLRDGKGKGIKAHDWCIAFGCGPCHWFIDQSSAPLEQKLSYFIPGLRLTRQRIMDLGKWPAEAEAGYQNLYGGASTL</sequence>
<protein>
    <recommendedName>
        <fullName evidence="4">DUF1364 domain-containing protein</fullName>
    </recommendedName>
</protein>
<proteinExistence type="predicted"/>